<gene>
    <name evidence="2" type="ORF">B5782_1749</name>
</gene>
<sequence length="301" mass="34007">MSLLYSFLWRRDGIVLQVLVRNSIVQQGDVLRNDDTLVSRHILISQFKTGVQNFLTGSLLDRQRGIVIEYPRYGCKGESSHRGFGQASPTGPPEIQGSRELVVSEMTNNESMEMVKETTSYAREFGIGITVSCAGPDSEEYSTRNEASSCLRNVIERNPLGGMRSLGNEGAGPTDRHLRVQRSRRDQRLSRRPTAQHQSARTVIDHRFRRCLSCSKHVSIPDDHQTAIRSHRQTMHRSDSRSAGRKSGPELLHSSHTACRTRQLRIAITAVTCNGTQNQLPRSTHAYAIRLRHKHLLLFTR</sequence>
<evidence type="ECO:0000313" key="3">
    <source>
        <dbReference type="Proteomes" id="UP000192666"/>
    </source>
</evidence>
<dbReference type="AlphaFoldDB" id="A0A1V8PL74"/>
<accession>A0A1V8PL74</accession>
<feature type="region of interest" description="Disordered" evidence="1">
    <location>
        <begin position="79"/>
        <end position="98"/>
    </location>
</feature>
<feature type="region of interest" description="Disordered" evidence="1">
    <location>
        <begin position="228"/>
        <end position="256"/>
    </location>
</feature>
<comment type="caution">
    <text evidence="2">The sequence shown here is derived from an EMBL/GenBank/DDBJ whole genome shotgun (WGS) entry which is preliminary data.</text>
</comment>
<evidence type="ECO:0000313" key="2">
    <source>
        <dbReference type="EMBL" id="OQM49492.1"/>
    </source>
</evidence>
<evidence type="ECO:0000256" key="1">
    <source>
        <dbReference type="SAM" id="MobiDB-lite"/>
    </source>
</evidence>
<protein>
    <submittedName>
        <fullName evidence="2">LacI family transcriptional regulator</fullName>
    </submittedName>
</protein>
<reference evidence="2 3" key="1">
    <citation type="submission" date="2017-03" db="EMBL/GenBank/DDBJ databases">
        <title>Maternal inheritance of bifidobacteria.</title>
        <authorList>
            <person name="Lugli G.A."/>
            <person name="Duranti S."/>
            <person name="Milani C."/>
            <person name="Mancabelli L."/>
        </authorList>
    </citation>
    <scope>NUCLEOTIDE SEQUENCE [LARGE SCALE GENOMIC DNA]</scope>
    <source>
        <strain evidence="2 3">1899B</strain>
    </source>
</reference>
<name>A0A1V8PL74_9BIFI</name>
<proteinExistence type="predicted"/>
<organism evidence="2 3">
    <name type="scientific">Bifidobacterium catenulatum</name>
    <dbReference type="NCBI Taxonomy" id="1686"/>
    <lineage>
        <taxon>Bacteria</taxon>
        <taxon>Bacillati</taxon>
        <taxon>Actinomycetota</taxon>
        <taxon>Actinomycetes</taxon>
        <taxon>Bifidobacteriales</taxon>
        <taxon>Bifidobacteriaceae</taxon>
        <taxon>Bifidobacterium</taxon>
    </lineage>
</organism>
<feature type="region of interest" description="Disordered" evidence="1">
    <location>
        <begin position="159"/>
        <end position="200"/>
    </location>
</feature>
<feature type="compositionally biased region" description="Basic and acidic residues" evidence="1">
    <location>
        <begin position="174"/>
        <end position="189"/>
    </location>
</feature>
<dbReference type="Proteomes" id="UP000192666">
    <property type="component" value="Unassembled WGS sequence"/>
</dbReference>
<dbReference type="EMBL" id="NAQA01000010">
    <property type="protein sequence ID" value="OQM49492.1"/>
    <property type="molecule type" value="Genomic_DNA"/>
</dbReference>